<dbReference type="SMART" id="SM00028">
    <property type="entry name" value="TPR"/>
    <property type="match status" value="3"/>
</dbReference>
<evidence type="ECO:0000256" key="1">
    <source>
        <dbReference type="PROSITE-ProRule" id="PRU00339"/>
    </source>
</evidence>
<reference evidence="2 3" key="1">
    <citation type="submission" date="2019-03" db="EMBL/GenBank/DDBJ databases">
        <title>Genomic Encyclopedia of Type Strains, Phase IV (KMG-IV): sequencing the most valuable type-strain genomes for metagenomic binning, comparative biology and taxonomic classification.</title>
        <authorList>
            <person name="Goeker M."/>
        </authorList>
    </citation>
    <scope>NUCLEOTIDE SEQUENCE [LARGE SCALE GENOMIC DNA]</scope>
    <source>
        <strain evidence="2 3">DSM 21153</strain>
    </source>
</reference>
<organism evidence="2 3">
    <name type="scientific">Rhodovulum steppense</name>
    <dbReference type="NCBI Taxonomy" id="540251"/>
    <lineage>
        <taxon>Bacteria</taxon>
        <taxon>Pseudomonadati</taxon>
        <taxon>Pseudomonadota</taxon>
        <taxon>Alphaproteobacteria</taxon>
        <taxon>Rhodobacterales</taxon>
        <taxon>Paracoccaceae</taxon>
        <taxon>Rhodovulum</taxon>
    </lineage>
</organism>
<dbReference type="AlphaFoldDB" id="A0A4R1YVL9"/>
<accession>A0A4R1YVL9</accession>
<evidence type="ECO:0000313" key="2">
    <source>
        <dbReference type="EMBL" id="TCM85188.1"/>
    </source>
</evidence>
<keyword evidence="1" id="KW-0802">TPR repeat</keyword>
<dbReference type="InterPro" id="IPR019734">
    <property type="entry name" value="TPR_rpt"/>
</dbReference>
<dbReference type="PROSITE" id="PS50005">
    <property type="entry name" value="TPR"/>
    <property type="match status" value="1"/>
</dbReference>
<sequence length="203" mass="22131">MNAGISLFPQVALIFLVMGMRRNILNPLVTAICAAFCLSAAAWAQEDRADTLLDELQRPDLPNWKQVEREVWEEWAKSGSPSMDLLLKRGREAITVGAFETAIAHLTALTDHAPDFAEGYNARALAYFRAGLYGPAIADLARTLELNPRHFGALSGLGAILEESGQLLAARDAYLAARAIHPHDPDLEGAVERLELLTSGRTL</sequence>
<proteinExistence type="predicted"/>
<dbReference type="Pfam" id="PF13432">
    <property type="entry name" value="TPR_16"/>
    <property type="match status" value="1"/>
</dbReference>
<dbReference type="Gene3D" id="1.25.40.10">
    <property type="entry name" value="Tetratricopeptide repeat domain"/>
    <property type="match status" value="1"/>
</dbReference>
<dbReference type="EMBL" id="SLVM01000008">
    <property type="protein sequence ID" value="TCM85188.1"/>
    <property type="molecule type" value="Genomic_DNA"/>
</dbReference>
<gene>
    <name evidence="2" type="ORF">EV216_10839</name>
</gene>
<name>A0A4R1YVL9_9RHOB</name>
<dbReference type="SUPFAM" id="SSF48452">
    <property type="entry name" value="TPR-like"/>
    <property type="match status" value="1"/>
</dbReference>
<protein>
    <submittedName>
        <fullName evidence="2">Tetratricopeptide repeat protein</fullName>
    </submittedName>
</protein>
<evidence type="ECO:0000313" key="3">
    <source>
        <dbReference type="Proteomes" id="UP000295277"/>
    </source>
</evidence>
<feature type="repeat" description="TPR" evidence="1">
    <location>
        <begin position="117"/>
        <end position="150"/>
    </location>
</feature>
<keyword evidence="3" id="KW-1185">Reference proteome</keyword>
<dbReference type="Proteomes" id="UP000295277">
    <property type="component" value="Unassembled WGS sequence"/>
</dbReference>
<comment type="caution">
    <text evidence="2">The sequence shown here is derived from an EMBL/GenBank/DDBJ whole genome shotgun (WGS) entry which is preliminary data.</text>
</comment>
<dbReference type="InterPro" id="IPR011990">
    <property type="entry name" value="TPR-like_helical_dom_sf"/>
</dbReference>